<dbReference type="AlphaFoldDB" id="A0A8H7E8X5"/>
<comment type="caution">
    <text evidence="1">The sequence shown here is derived from an EMBL/GenBank/DDBJ whole genome shotgun (WGS) entry which is preliminary data.</text>
</comment>
<organism evidence="1 2">
    <name type="scientific">Endocarpon pusillum</name>
    <dbReference type="NCBI Taxonomy" id="364733"/>
    <lineage>
        <taxon>Eukaryota</taxon>
        <taxon>Fungi</taxon>
        <taxon>Dikarya</taxon>
        <taxon>Ascomycota</taxon>
        <taxon>Pezizomycotina</taxon>
        <taxon>Eurotiomycetes</taxon>
        <taxon>Chaetothyriomycetidae</taxon>
        <taxon>Verrucariales</taxon>
        <taxon>Verrucariaceae</taxon>
        <taxon>Endocarpon</taxon>
    </lineage>
</organism>
<dbReference type="OrthoDB" id="4492694at2759"/>
<reference evidence="1" key="1">
    <citation type="submission" date="2020-02" db="EMBL/GenBank/DDBJ databases">
        <authorList>
            <person name="Palmer J.M."/>
        </authorList>
    </citation>
    <scope>NUCLEOTIDE SEQUENCE</scope>
    <source>
        <strain evidence="1">EPUS1.4</strain>
        <tissue evidence="1">Thallus</tissue>
    </source>
</reference>
<dbReference type="EMBL" id="JAACFV010000009">
    <property type="protein sequence ID" value="KAF7512830.1"/>
    <property type="molecule type" value="Genomic_DNA"/>
</dbReference>
<sequence length="216" mass="23770">MMGTLQKYFDYNLRGGCGFPSVTLLGERADWEEILRRVRKLPKYGSQPTEWSLLLIPIIKLMVESFDQPDSQQVKDFWLRACHSAGQDASGDIETMSGWITAFCFWSEYGTRTKHYSDEGLQGGGSRVPLADRKRLILNNTAYLIMHPSGIPNGVVSVPVTIRDDGSKLVYETTMVAGSVGMTATAAGDGDGLTTVQPRSGWWMLQDALKPVGSDG</sequence>
<evidence type="ECO:0000313" key="2">
    <source>
        <dbReference type="Proteomes" id="UP000606974"/>
    </source>
</evidence>
<keyword evidence="2" id="KW-1185">Reference proteome</keyword>
<gene>
    <name evidence="1" type="ORF">GJ744_011933</name>
</gene>
<dbReference type="Pfam" id="PF14388">
    <property type="entry name" value="DUF4419"/>
    <property type="match status" value="1"/>
</dbReference>
<proteinExistence type="predicted"/>
<dbReference type="PANTHER" id="PTHR31252">
    <property type="entry name" value="DUF4419 DOMAIN-CONTAINING PROTEIN"/>
    <property type="match status" value="1"/>
</dbReference>
<dbReference type="InterPro" id="IPR025533">
    <property type="entry name" value="DUF4419"/>
</dbReference>
<dbReference type="Proteomes" id="UP000606974">
    <property type="component" value="Unassembled WGS sequence"/>
</dbReference>
<dbReference type="PANTHER" id="PTHR31252:SF11">
    <property type="entry name" value="DUF4419 DOMAIN-CONTAINING PROTEIN"/>
    <property type="match status" value="1"/>
</dbReference>
<evidence type="ECO:0000313" key="1">
    <source>
        <dbReference type="EMBL" id="KAF7512830.1"/>
    </source>
</evidence>
<protein>
    <submittedName>
        <fullName evidence="1">Uncharacterized protein</fullName>
    </submittedName>
</protein>
<accession>A0A8H7E8X5</accession>
<name>A0A8H7E8X5_9EURO</name>